<sequence>MYALRHVAWVFNRVLHANDNITPFEAVIRQKPSLSLLHVSGCKAFVHNMTQRKDLTAKATEVIHLGVAQDSQGWVFFDQVAGRFVRGASVIFKEDKFPQINKVRGIHLKTIKLKNLFDDSLIREMKEQDECLRLLNMSSMYCNGAPINYHKENSTPQAAEWMAACEEELRNLKSMGVWEEVEGKNITQILGT</sequence>
<dbReference type="AlphaFoldDB" id="A0A9Q3DYC3"/>
<comment type="caution">
    <text evidence="2">The sequence shown here is derived from an EMBL/GenBank/DDBJ whole genome shotgun (WGS) entry which is preliminary data.</text>
</comment>
<keyword evidence="3" id="KW-1185">Reference proteome</keyword>
<gene>
    <name evidence="2" type="ORF">O181_051214</name>
</gene>
<reference evidence="2" key="1">
    <citation type="submission" date="2021-03" db="EMBL/GenBank/DDBJ databases">
        <title>Draft genome sequence of rust myrtle Austropuccinia psidii MF-1, a brazilian biotype.</title>
        <authorList>
            <person name="Quecine M.C."/>
            <person name="Pachon D.M.R."/>
            <person name="Bonatelli M.L."/>
            <person name="Correr F.H."/>
            <person name="Franceschini L.M."/>
            <person name="Leite T.F."/>
            <person name="Margarido G.R.A."/>
            <person name="Almeida C.A."/>
            <person name="Ferrarezi J.A."/>
            <person name="Labate C.A."/>
        </authorList>
    </citation>
    <scope>NUCLEOTIDE SEQUENCE</scope>
    <source>
        <strain evidence="2">MF-1</strain>
    </source>
</reference>
<protein>
    <recommendedName>
        <fullName evidence="1">Retroviral polymerase SH3-like domain-containing protein</fullName>
    </recommendedName>
</protein>
<organism evidence="2 3">
    <name type="scientific">Austropuccinia psidii MF-1</name>
    <dbReference type="NCBI Taxonomy" id="1389203"/>
    <lineage>
        <taxon>Eukaryota</taxon>
        <taxon>Fungi</taxon>
        <taxon>Dikarya</taxon>
        <taxon>Basidiomycota</taxon>
        <taxon>Pucciniomycotina</taxon>
        <taxon>Pucciniomycetes</taxon>
        <taxon>Pucciniales</taxon>
        <taxon>Sphaerophragmiaceae</taxon>
        <taxon>Austropuccinia</taxon>
    </lineage>
</organism>
<dbReference type="Pfam" id="PF25597">
    <property type="entry name" value="SH3_retrovirus"/>
    <property type="match status" value="1"/>
</dbReference>
<evidence type="ECO:0000313" key="3">
    <source>
        <dbReference type="Proteomes" id="UP000765509"/>
    </source>
</evidence>
<proteinExistence type="predicted"/>
<dbReference type="OrthoDB" id="8037646at2759"/>
<name>A0A9Q3DYC3_9BASI</name>
<dbReference type="EMBL" id="AVOT02022218">
    <property type="protein sequence ID" value="MBW0511499.1"/>
    <property type="molecule type" value="Genomic_DNA"/>
</dbReference>
<dbReference type="Proteomes" id="UP000765509">
    <property type="component" value="Unassembled WGS sequence"/>
</dbReference>
<dbReference type="InterPro" id="IPR057670">
    <property type="entry name" value="SH3_retrovirus"/>
</dbReference>
<accession>A0A9Q3DYC3</accession>
<feature type="domain" description="Retroviral polymerase SH3-like" evidence="1">
    <location>
        <begin position="42"/>
        <end position="100"/>
    </location>
</feature>
<evidence type="ECO:0000313" key="2">
    <source>
        <dbReference type="EMBL" id="MBW0511499.1"/>
    </source>
</evidence>
<evidence type="ECO:0000259" key="1">
    <source>
        <dbReference type="Pfam" id="PF25597"/>
    </source>
</evidence>